<evidence type="ECO:0000313" key="2">
    <source>
        <dbReference type="EMBL" id="GGO64147.1"/>
    </source>
</evidence>
<keyword evidence="3" id="KW-1185">Reference proteome</keyword>
<comment type="caution">
    <text evidence="2">The sequence shown here is derived from an EMBL/GenBank/DDBJ whole genome shotgun (WGS) entry which is preliminary data.</text>
</comment>
<dbReference type="EMBL" id="BMNH01000002">
    <property type="protein sequence ID" value="GGO64147.1"/>
    <property type="molecule type" value="Genomic_DNA"/>
</dbReference>
<gene>
    <name evidence="2" type="ORF">GCM10012289_12890</name>
</gene>
<proteinExistence type="predicted"/>
<dbReference type="AlphaFoldDB" id="A0A918DFM9"/>
<reference evidence="2" key="1">
    <citation type="journal article" date="2014" name="Int. J. Syst. Evol. Microbiol.">
        <title>Complete genome sequence of Corynebacterium casei LMG S-19264T (=DSM 44701T), isolated from a smear-ripened cheese.</title>
        <authorList>
            <consortium name="US DOE Joint Genome Institute (JGI-PGF)"/>
            <person name="Walter F."/>
            <person name="Albersmeier A."/>
            <person name="Kalinowski J."/>
            <person name="Ruckert C."/>
        </authorList>
    </citation>
    <scope>NUCLEOTIDE SEQUENCE</scope>
    <source>
        <strain evidence="2">CGMCC 4.7368</strain>
    </source>
</reference>
<reference evidence="2" key="2">
    <citation type="submission" date="2020-09" db="EMBL/GenBank/DDBJ databases">
        <authorList>
            <person name="Sun Q."/>
            <person name="Zhou Y."/>
        </authorList>
    </citation>
    <scope>NUCLEOTIDE SEQUENCE</scope>
    <source>
        <strain evidence="2">CGMCC 4.7368</strain>
    </source>
</reference>
<dbReference type="Proteomes" id="UP000646523">
    <property type="component" value="Unassembled WGS sequence"/>
</dbReference>
<accession>A0A918DFM9</accession>
<evidence type="ECO:0000313" key="3">
    <source>
        <dbReference type="Proteomes" id="UP000646523"/>
    </source>
</evidence>
<evidence type="ECO:0000256" key="1">
    <source>
        <dbReference type="SAM" id="MobiDB-lite"/>
    </source>
</evidence>
<name>A0A918DFM9_9ACTN</name>
<dbReference type="RefSeq" id="WP_189123018.1">
    <property type="nucleotide sequence ID" value="NZ_BMNH01000002.1"/>
</dbReference>
<feature type="region of interest" description="Disordered" evidence="1">
    <location>
        <begin position="137"/>
        <end position="175"/>
    </location>
</feature>
<protein>
    <recommendedName>
        <fullName evidence="4">Copper chaperone PCu(A)C</fullName>
    </recommendedName>
</protein>
<sequence length="175" mass="18174">MAALLTVTAVSAGCTGLTYDSEDVTRIHAPQNDGANASVRTMHLRNAFLLAGGRDLALYAILVNDGNRSDTLERVTAGQGVRVQLPAPVDVPAKRLVGAEGPIATVTGVTGSRWVPMTFTLKRAGEMRVMVPVQERRGQYATLSPSAPGSPTPAPAPTSPAPSAPRGPTPPTRTP</sequence>
<dbReference type="InterPro" id="IPR036182">
    <property type="entry name" value="PCuAC_sf"/>
</dbReference>
<evidence type="ECO:0008006" key="4">
    <source>
        <dbReference type="Google" id="ProtNLM"/>
    </source>
</evidence>
<organism evidence="2 3">
    <name type="scientific">Nonomuraea cavernae</name>
    <dbReference type="NCBI Taxonomy" id="2045107"/>
    <lineage>
        <taxon>Bacteria</taxon>
        <taxon>Bacillati</taxon>
        <taxon>Actinomycetota</taxon>
        <taxon>Actinomycetes</taxon>
        <taxon>Streptosporangiales</taxon>
        <taxon>Streptosporangiaceae</taxon>
        <taxon>Nonomuraea</taxon>
    </lineage>
</organism>
<dbReference type="SUPFAM" id="SSF110087">
    <property type="entry name" value="DR1885-like metal-binding protein"/>
    <property type="match status" value="1"/>
</dbReference>
<feature type="compositionally biased region" description="Pro residues" evidence="1">
    <location>
        <begin position="148"/>
        <end position="175"/>
    </location>
</feature>